<dbReference type="PANTHER" id="PTHR22946">
    <property type="entry name" value="DIENELACTONE HYDROLASE DOMAIN-CONTAINING PROTEIN-RELATED"/>
    <property type="match status" value="1"/>
</dbReference>
<dbReference type="InterPro" id="IPR029058">
    <property type="entry name" value="AB_hydrolase_fold"/>
</dbReference>
<sequence length="331" mass="34882">MRRFLVALTMLAALPGIGMAGPAAAEVGMRTMTYPDPAHDGMGRMNVWYPTTAPEQPVRRGPFTLSVADGAPVVEGRHPLVMVSHGSGGSALGHVDTAMALARAGYVVAAVHHVGNSFDDDRDARSAVMWRNRPAQFSAALDRVLSDPDVGTHVDGGRIGALGMSAGGYTVLVAAGGVADLGIIADFCARHPRNPAFCRDGVPQWTGRIEAPDPRIRAVVAMVPASAMFGDGAFAKVSAPIRLYDAEADVILGDAQVKEVRDRLPPNSEYALVAGAGHFSFIVPYPAELVAEIGAPAQDPPGFDRAAFHERLNREVVDFFDRNLAAARSGP</sequence>
<dbReference type="RefSeq" id="WP_209770597.1">
    <property type="nucleotide sequence ID" value="NZ_JAGINP010000025.1"/>
</dbReference>
<proteinExistence type="predicted"/>
<dbReference type="InterPro" id="IPR016986">
    <property type="entry name" value="UCP031982_abhydr"/>
</dbReference>
<evidence type="ECO:0000256" key="2">
    <source>
        <dbReference type="SAM" id="SignalP"/>
    </source>
</evidence>
<dbReference type="EMBL" id="JAGINP010000025">
    <property type="protein sequence ID" value="MBP2295933.1"/>
    <property type="molecule type" value="Genomic_DNA"/>
</dbReference>
<dbReference type="PIRSF" id="PIRSF031982">
    <property type="entry name" value="UCP031982_abhydr"/>
    <property type="match status" value="1"/>
</dbReference>
<keyword evidence="1 3" id="KW-0378">Hydrolase</keyword>
<feature type="chain" id="PRO_5047368839" evidence="2">
    <location>
        <begin position="26"/>
        <end position="331"/>
    </location>
</feature>
<dbReference type="InterPro" id="IPR050261">
    <property type="entry name" value="FrsA_esterase"/>
</dbReference>
<comment type="caution">
    <text evidence="3">The sequence shown here is derived from an EMBL/GenBank/DDBJ whole genome shotgun (WGS) entry which is preliminary data.</text>
</comment>
<dbReference type="PANTHER" id="PTHR22946:SF9">
    <property type="entry name" value="POLYKETIDE TRANSFERASE AF380"/>
    <property type="match status" value="1"/>
</dbReference>
<dbReference type="GO" id="GO:0016787">
    <property type="term" value="F:hydrolase activity"/>
    <property type="evidence" value="ECO:0007669"/>
    <property type="project" value="UniProtKB-KW"/>
</dbReference>
<evidence type="ECO:0000256" key="1">
    <source>
        <dbReference type="ARBA" id="ARBA00022801"/>
    </source>
</evidence>
<feature type="signal peptide" evidence="2">
    <location>
        <begin position="1"/>
        <end position="25"/>
    </location>
</feature>
<keyword evidence="4" id="KW-1185">Reference proteome</keyword>
<dbReference type="Proteomes" id="UP000781958">
    <property type="component" value="Unassembled WGS sequence"/>
</dbReference>
<accession>A0ABS4STR0</accession>
<dbReference type="SUPFAM" id="SSF53474">
    <property type="entry name" value="alpha/beta-Hydrolases"/>
    <property type="match status" value="1"/>
</dbReference>
<name>A0ABS4STR0_9PROT</name>
<keyword evidence="2" id="KW-0732">Signal</keyword>
<evidence type="ECO:0000313" key="4">
    <source>
        <dbReference type="Proteomes" id="UP000781958"/>
    </source>
</evidence>
<dbReference type="Gene3D" id="3.40.50.1820">
    <property type="entry name" value="alpha/beta hydrolase"/>
    <property type="match status" value="1"/>
</dbReference>
<gene>
    <name evidence="3" type="ORF">J2851_005747</name>
</gene>
<protein>
    <submittedName>
        <fullName evidence="3">Dienelactone hydrolase</fullName>
    </submittedName>
</protein>
<evidence type="ECO:0000313" key="3">
    <source>
        <dbReference type="EMBL" id="MBP2295933.1"/>
    </source>
</evidence>
<organism evidence="3 4">
    <name type="scientific">Azospirillum rugosum</name>
    <dbReference type="NCBI Taxonomy" id="416170"/>
    <lineage>
        <taxon>Bacteria</taxon>
        <taxon>Pseudomonadati</taxon>
        <taxon>Pseudomonadota</taxon>
        <taxon>Alphaproteobacteria</taxon>
        <taxon>Rhodospirillales</taxon>
        <taxon>Azospirillaceae</taxon>
        <taxon>Azospirillum</taxon>
    </lineage>
</organism>
<reference evidence="3 4" key="1">
    <citation type="submission" date="2021-03" db="EMBL/GenBank/DDBJ databases">
        <title>Genomic Encyclopedia of Type Strains, Phase III (KMG-III): the genomes of soil and plant-associated and newly described type strains.</title>
        <authorList>
            <person name="Whitman W."/>
        </authorList>
    </citation>
    <scope>NUCLEOTIDE SEQUENCE [LARGE SCALE GENOMIC DNA]</scope>
    <source>
        <strain evidence="3 4">IMMIB AFH-6</strain>
    </source>
</reference>